<evidence type="ECO:0000313" key="1">
    <source>
        <dbReference type="EMBL" id="TET45512.1"/>
    </source>
</evidence>
<comment type="caution">
    <text evidence="1">The sequence shown here is derived from an EMBL/GenBank/DDBJ whole genome shotgun (WGS) entry which is preliminary data.</text>
</comment>
<evidence type="ECO:0000313" key="2">
    <source>
        <dbReference type="Proteomes" id="UP000315525"/>
    </source>
</evidence>
<dbReference type="Proteomes" id="UP000315525">
    <property type="component" value="Unassembled WGS sequence"/>
</dbReference>
<reference evidence="1 2" key="1">
    <citation type="submission" date="2019-03" db="EMBL/GenBank/DDBJ databases">
        <title>Metabolic potential of uncultured bacteria and archaea associated with petroleum seepage in deep-sea sediments.</title>
        <authorList>
            <person name="Dong X."/>
            <person name="Hubert C."/>
        </authorList>
    </citation>
    <scope>NUCLEOTIDE SEQUENCE [LARGE SCALE GENOMIC DNA]</scope>
    <source>
        <strain evidence="1">E44_bin18</strain>
    </source>
</reference>
<sequence>MVERQESESFVVSALYFDTSTINSLYDDPQCGALTIRLVGESHVRLSLYTFLELASTPCRERRTGLINLARKLLSGYKLLAMPKEILDRSLVALQGGSRDVDPTIGPEWGAVSHALYHPDQAAESFYSTVDGWRKQHQKWYDDIHEQGRPHVQQFIAGLSKADRDVITSGFAKLVRYLCSRRDFVAEFTCGTVINQAVESVTRASTYEAMEQLETWRFFWVGMTYGFYVRSVRSHHFSKRRTPGGIDTAQAVYLAAGDAFVSSDLRQRDMMRLLVPFGWKQRHVWGYDELKQWLLDTTNGG</sequence>
<dbReference type="EMBL" id="SOJN01000080">
    <property type="protein sequence ID" value="TET45512.1"/>
    <property type="molecule type" value="Genomic_DNA"/>
</dbReference>
<dbReference type="AlphaFoldDB" id="A0A523USI2"/>
<proteinExistence type="predicted"/>
<accession>A0A523USI2</accession>
<gene>
    <name evidence="1" type="ORF">E3J62_07065</name>
</gene>
<protein>
    <submittedName>
        <fullName evidence="1">Uncharacterized protein</fullName>
    </submittedName>
</protein>
<name>A0A523USI2_UNCT6</name>
<organism evidence="1 2">
    <name type="scientific">candidate division TA06 bacterium</name>
    <dbReference type="NCBI Taxonomy" id="2250710"/>
    <lineage>
        <taxon>Bacteria</taxon>
        <taxon>Bacteria division TA06</taxon>
    </lineage>
</organism>